<proteinExistence type="inferred from homology"/>
<dbReference type="PANTHER" id="PTHR23382">
    <property type="entry name" value="MALATE DEHYDROGENASE"/>
    <property type="match status" value="1"/>
</dbReference>
<dbReference type="InterPro" id="IPR001252">
    <property type="entry name" value="Malate_DH_AS"/>
</dbReference>
<feature type="domain" description="Lactate/malate dehydrogenase C-terminal" evidence="6">
    <location>
        <begin position="238"/>
        <end position="404"/>
    </location>
</feature>
<reference evidence="7 8" key="1">
    <citation type="submission" date="2024-03" db="EMBL/GenBank/DDBJ databases">
        <title>The Acrasis kona genome and developmental transcriptomes reveal deep origins of eukaryotic multicellular pathways.</title>
        <authorList>
            <person name="Sheikh S."/>
            <person name="Fu C.-J."/>
            <person name="Brown M.W."/>
            <person name="Baldauf S.L."/>
        </authorList>
    </citation>
    <scope>NUCLEOTIDE SEQUENCE [LARGE SCALE GENOMIC DNA]</scope>
    <source>
        <strain evidence="7 8">ATCC MYA-3509</strain>
    </source>
</reference>
<dbReference type="FunFam" id="3.90.110.10:FF:000002">
    <property type="entry name" value="Malate dehydrogenase"/>
    <property type="match status" value="1"/>
</dbReference>
<evidence type="ECO:0000256" key="1">
    <source>
        <dbReference type="ARBA" id="ARBA00009613"/>
    </source>
</evidence>
<dbReference type="AlphaFoldDB" id="A0AAW2ZGI8"/>
<dbReference type="InterPro" id="IPR001236">
    <property type="entry name" value="Lactate/malate_DH_N"/>
</dbReference>
<comment type="similarity">
    <text evidence="1">Belongs to the LDH/MDH superfamily. MDH type 2 family.</text>
</comment>
<accession>A0AAW2ZGI8</accession>
<evidence type="ECO:0000256" key="4">
    <source>
        <dbReference type="ARBA" id="ARBA00023027"/>
    </source>
</evidence>
<evidence type="ECO:0000259" key="6">
    <source>
        <dbReference type="Pfam" id="PF02866"/>
    </source>
</evidence>
<dbReference type="PROSITE" id="PS00068">
    <property type="entry name" value="MDH"/>
    <property type="match status" value="1"/>
</dbReference>
<dbReference type="Pfam" id="PF00056">
    <property type="entry name" value="Ldh_1_N"/>
    <property type="match status" value="1"/>
</dbReference>
<dbReference type="FunFam" id="3.40.50.720:FF:000010">
    <property type="entry name" value="Malate dehydrogenase"/>
    <property type="match status" value="1"/>
</dbReference>
<dbReference type="HAMAP" id="MF_01517">
    <property type="entry name" value="Malate_dehydrog_2"/>
    <property type="match status" value="1"/>
</dbReference>
<dbReference type="Pfam" id="PF02866">
    <property type="entry name" value="Ldh_1_C"/>
    <property type="match status" value="1"/>
</dbReference>
<evidence type="ECO:0000256" key="2">
    <source>
        <dbReference type="ARBA" id="ARBA00012995"/>
    </source>
</evidence>
<dbReference type="InterPro" id="IPR036291">
    <property type="entry name" value="NAD(P)-bd_dom_sf"/>
</dbReference>
<dbReference type="SUPFAM" id="SSF56327">
    <property type="entry name" value="LDH C-terminal domain-like"/>
    <property type="match status" value="1"/>
</dbReference>
<dbReference type="GO" id="GO:0030060">
    <property type="term" value="F:L-malate dehydrogenase (NAD+) activity"/>
    <property type="evidence" value="ECO:0007669"/>
    <property type="project" value="UniProtKB-EC"/>
</dbReference>
<dbReference type="NCBIfam" id="TIGR01759">
    <property type="entry name" value="MalateDH-SF1"/>
    <property type="match status" value="1"/>
</dbReference>
<dbReference type="GO" id="GO:0006108">
    <property type="term" value="P:malate metabolic process"/>
    <property type="evidence" value="ECO:0007669"/>
    <property type="project" value="InterPro"/>
</dbReference>
<dbReference type="Gene3D" id="3.40.50.720">
    <property type="entry name" value="NAD(P)-binding Rossmann-like Domain"/>
    <property type="match status" value="1"/>
</dbReference>
<dbReference type="Proteomes" id="UP001431209">
    <property type="component" value="Unassembled WGS sequence"/>
</dbReference>
<evidence type="ECO:0000313" key="8">
    <source>
        <dbReference type="Proteomes" id="UP001431209"/>
    </source>
</evidence>
<dbReference type="InterPro" id="IPR022383">
    <property type="entry name" value="Lactate/malate_DH_C"/>
</dbReference>
<protein>
    <recommendedName>
        <fullName evidence="2">malate dehydrogenase</fullName>
        <ecNumber evidence="2">1.1.1.37</ecNumber>
    </recommendedName>
</protein>
<name>A0AAW2ZGI8_9EUKA</name>
<dbReference type="InterPro" id="IPR015955">
    <property type="entry name" value="Lactate_DH/Glyco_Ohase_4_C"/>
</dbReference>
<feature type="domain" description="Lactate/malate dehydrogenase N-terminal" evidence="5">
    <location>
        <begin position="89"/>
        <end position="231"/>
    </location>
</feature>
<dbReference type="EC" id="1.1.1.37" evidence="2"/>
<dbReference type="EMBL" id="JAOPGA020001438">
    <property type="protein sequence ID" value="KAL0488427.1"/>
    <property type="molecule type" value="Genomic_DNA"/>
</dbReference>
<gene>
    <name evidence="7" type="ORF">AKO1_015595</name>
</gene>
<dbReference type="InterPro" id="IPR010945">
    <property type="entry name" value="Malate_DH_type2"/>
</dbReference>
<dbReference type="NCBIfam" id="NF003916">
    <property type="entry name" value="PRK05442.1"/>
    <property type="match status" value="1"/>
</dbReference>
<evidence type="ECO:0000256" key="3">
    <source>
        <dbReference type="ARBA" id="ARBA00023002"/>
    </source>
</evidence>
<sequence length="431" mass="47623">MSAIKRVAQIASSTAGKKLTLQEIGAQLDSSFRPKNAIQRMLLGKETPEDFKGINIKDPRVLSRYLSEAAIQGPDFLIVNSVELQPATITVTGAAGAIAYSLLFRLASGEMLGKNQPINLRLLERTEAMQALQGVVMELQDGAFPLLKNIVVTDDADEAFKDADYTFLVGAKPRSKGQERGDMLKENAAIFKEQGRSIDRVAKSSVLSVVVGNPANTNAMIASYNAPNTPRTSFTAMTRLDHDRALAQISKKVNCQVEDIDRFAIWGNHSSTQYPDLSHATIRGKWAWDLIKDEDWIYNKFIPRVQQRGAEIINARGKSSAASAADAALRHMRDWVLGSNKWVSMGVCSEGWYGITRGVWTSVPVQCFGDGKFGVIRDIPMSKESASRINKSIDELLQEKSMVKDLLPNQTLRGVEVDVDKVYNKKWFGLL</sequence>
<keyword evidence="4" id="KW-0520">NAD</keyword>
<keyword evidence="3" id="KW-0560">Oxidoreductase</keyword>
<organism evidence="7 8">
    <name type="scientific">Acrasis kona</name>
    <dbReference type="NCBI Taxonomy" id="1008807"/>
    <lineage>
        <taxon>Eukaryota</taxon>
        <taxon>Discoba</taxon>
        <taxon>Heterolobosea</taxon>
        <taxon>Tetramitia</taxon>
        <taxon>Eutetramitia</taxon>
        <taxon>Acrasidae</taxon>
        <taxon>Acrasis</taxon>
    </lineage>
</organism>
<keyword evidence="8" id="KW-1185">Reference proteome</keyword>
<evidence type="ECO:0000259" key="5">
    <source>
        <dbReference type="Pfam" id="PF00056"/>
    </source>
</evidence>
<dbReference type="Gene3D" id="3.90.110.10">
    <property type="entry name" value="Lactate dehydrogenase/glycoside hydrolase, family 4, C-terminal"/>
    <property type="match status" value="1"/>
</dbReference>
<dbReference type="SUPFAM" id="SSF51735">
    <property type="entry name" value="NAD(P)-binding Rossmann-fold domains"/>
    <property type="match status" value="1"/>
</dbReference>
<evidence type="ECO:0000313" key="7">
    <source>
        <dbReference type="EMBL" id="KAL0488427.1"/>
    </source>
</evidence>
<comment type="caution">
    <text evidence="7">The sequence shown here is derived from an EMBL/GenBank/DDBJ whole genome shotgun (WGS) entry which is preliminary data.</text>
</comment>